<evidence type="ECO:0000256" key="1">
    <source>
        <dbReference type="ARBA" id="ARBA00023604"/>
    </source>
</evidence>
<keyword evidence="3" id="KW-1185">Reference proteome</keyword>
<evidence type="ECO:0008006" key="4">
    <source>
        <dbReference type="Google" id="ProtNLM"/>
    </source>
</evidence>
<dbReference type="Proteomes" id="UP001287356">
    <property type="component" value="Unassembled WGS sequence"/>
</dbReference>
<evidence type="ECO:0000313" key="3">
    <source>
        <dbReference type="Proteomes" id="UP001287356"/>
    </source>
</evidence>
<dbReference type="GO" id="GO:0016491">
    <property type="term" value="F:oxidoreductase activity"/>
    <property type="evidence" value="ECO:0007669"/>
    <property type="project" value="InterPro"/>
</dbReference>
<proteinExistence type="inferred from homology"/>
<protein>
    <recommendedName>
        <fullName evidence="4">Methyltransferase</fullName>
    </recommendedName>
</protein>
<organism evidence="2 3">
    <name type="scientific">Lasiosphaeria ovina</name>
    <dbReference type="NCBI Taxonomy" id="92902"/>
    <lineage>
        <taxon>Eukaryota</taxon>
        <taxon>Fungi</taxon>
        <taxon>Dikarya</taxon>
        <taxon>Ascomycota</taxon>
        <taxon>Pezizomycotina</taxon>
        <taxon>Sordariomycetes</taxon>
        <taxon>Sordariomycetidae</taxon>
        <taxon>Sordariales</taxon>
        <taxon>Lasiosphaeriaceae</taxon>
        <taxon>Lasiosphaeria</taxon>
    </lineage>
</organism>
<accession>A0AAE0NAV0</accession>
<comment type="caution">
    <text evidence="2">The sequence shown here is derived from an EMBL/GenBank/DDBJ whole genome shotgun (WGS) entry which is preliminary data.</text>
</comment>
<dbReference type="PANTHER" id="PTHR34598:SF3">
    <property type="entry name" value="OXIDOREDUCTASE AN1597"/>
    <property type="match status" value="1"/>
</dbReference>
<dbReference type="EMBL" id="JAULSN010000003">
    <property type="protein sequence ID" value="KAK3377157.1"/>
    <property type="molecule type" value="Genomic_DNA"/>
</dbReference>
<gene>
    <name evidence="2" type="ORF">B0T24DRAFT_656821</name>
</gene>
<reference evidence="2" key="2">
    <citation type="submission" date="2023-06" db="EMBL/GenBank/DDBJ databases">
        <authorList>
            <consortium name="Lawrence Berkeley National Laboratory"/>
            <person name="Haridas S."/>
            <person name="Hensen N."/>
            <person name="Bonometti L."/>
            <person name="Westerberg I."/>
            <person name="Brannstrom I.O."/>
            <person name="Guillou S."/>
            <person name="Cros-Aarteil S."/>
            <person name="Calhoun S."/>
            <person name="Kuo A."/>
            <person name="Mondo S."/>
            <person name="Pangilinan J."/>
            <person name="Riley R."/>
            <person name="Labutti K."/>
            <person name="Andreopoulos B."/>
            <person name="Lipzen A."/>
            <person name="Chen C."/>
            <person name="Yanf M."/>
            <person name="Daum C."/>
            <person name="Ng V."/>
            <person name="Clum A."/>
            <person name="Steindorff A."/>
            <person name="Ohm R."/>
            <person name="Martin F."/>
            <person name="Silar P."/>
            <person name="Natvig D."/>
            <person name="Lalanne C."/>
            <person name="Gautier V."/>
            <person name="Ament-Velasquez S.L."/>
            <person name="Kruys A."/>
            <person name="Hutchinson M.I."/>
            <person name="Powell A.J."/>
            <person name="Barry K."/>
            <person name="Miller A.N."/>
            <person name="Grigoriev I.V."/>
            <person name="Debuchy R."/>
            <person name="Gladieux P."/>
            <person name="Thoren M.H."/>
            <person name="Johannesson H."/>
        </authorList>
    </citation>
    <scope>NUCLEOTIDE SEQUENCE</scope>
    <source>
        <strain evidence="2">CBS 958.72</strain>
    </source>
</reference>
<comment type="similarity">
    <text evidence="1">Belongs to the asaB hydroxylase/desaturase family.</text>
</comment>
<sequence length="282" mass="32466">MDVTARMTYLEWQDLYSTEKPFQIFVSVDAAAGENIRDTNIVFGQGTEEIIHDCRGKEGDFTLDEHGFSFVTHHSQMVSWDDADTVKEVYLKEVEELLRQQVDDVGQVFFFDWRIRRSSVDETPGRLINFNDKLDVLAPAIHVHVDQTPTAVLKRVQVQCPVGMLSNRVRVINAWRPLRGPVKQWPLAICDARTVQQSDLVAADHVRKHYTGETYYVKQSPGFVWHYLSNQLPYEVLLFKNFDSLEGKSQCCPHSSFQLPVSEEDAPFRESIEVRALVFSRN</sequence>
<name>A0AAE0NAV0_9PEZI</name>
<reference evidence="2" key="1">
    <citation type="journal article" date="2023" name="Mol. Phylogenet. Evol.">
        <title>Genome-scale phylogeny and comparative genomics of the fungal order Sordariales.</title>
        <authorList>
            <person name="Hensen N."/>
            <person name="Bonometti L."/>
            <person name="Westerberg I."/>
            <person name="Brannstrom I.O."/>
            <person name="Guillou S."/>
            <person name="Cros-Aarteil S."/>
            <person name="Calhoun S."/>
            <person name="Haridas S."/>
            <person name="Kuo A."/>
            <person name="Mondo S."/>
            <person name="Pangilinan J."/>
            <person name="Riley R."/>
            <person name="LaButti K."/>
            <person name="Andreopoulos B."/>
            <person name="Lipzen A."/>
            <person name="Chen C."/>
            <person name="Yan M."/>
            <person name="Daum C."/>
            <person name="Ng V."/>
            <person name="Clum A."/>
            <person name="Steindorff A."/>
            <person name="Ohm R.A."/>
            <person name="Martin F."/>
            <person name="Silar P."/>
            <person name="Natvig D.O."/>
            <person name="Lalanne C."/>
            <person name="Gautier V."/>
            <person name="Ament-Velasquez S.L."/>
            <person name="Kruys A."/>
            <person name="Hutchinson M.I."/>
            <person name="Powell A.J."/>
            <person name="Barry K."/>
            <person name="Miller A.N."/>
            <person name="Grigoriev I.V."/>
            <person name="Debuchy R."/>
            <person name="Gladieux P."/>
            <person name="Hiltunen Thoren M."/>
            <person name="Johannesson H."/>
        </authorList>
    </citation>
    <scope>NUCLEOTIDE SEQUENCE</scope>
    <source>
        <strain evidence="2">CBS 958.72</strain>
    </source>
</reference>
<dbReference type="AlphaFoldDB" id="A0AAE0NAV0"/>
<dbReference type="PANTHER" id="PTHR34598">
    <property type="entry name" value="BLL6449 PROTEIN"/>
    <property type="match status" value="1"/>
</dbReference>
<dbReference type="NCBIfam" id="NF041278">
    <property type="entry name" value="CmcJ_NvfI_EfuI"/>
    <property type="match status" value="1"/>
</dbReference>
<evidence type="ECO:0000313" key="2">
    <source>
        <dbReference type="EMBL" id="KAK3377157.1"/>
    </source>
</evidence>
<dbReference type="InterPro" id="IPR044053">
    <property type="entry name" value="AsaB-like"/>
</dbReference>